<dbReference type="CDD" id="cd06270">
    <property type="entry name" value="PBP1_GalS-like"/>
    <property type="match status" value="1"/>
</dbReference>
<dbReference type="PRINTS" id="PR00036">
    <property type="entry name" value="HTHLACI"/>
</dbReference>
<evidence type="ECO:0000256" key="1">
    <source>
        <dbReference type="ARBA" id="ARBA00023015"/>
    </source>
</evidence>
<keyword evidence="3" id="KW-0804">Transcription</keyword>
<dbReference type="SUPFAM" id="SSF47413">
    <property type="entry name" value="lambda repressor-like DNA-binding domains"/>
    <property type="match status" value="1"/>
</dbReference>
<dbReference type="SUPFAM" id="SSF53822">
    <property type="entry name" value="Periplasmic binding protein-like I"/>
    <property type="match status" value="1"/>
</dbReference>
<dbReference type="PANTHER" id="PTHR30146:SF67">
    <property type="entry name" value="HTH-TYPE TRANSCRIPTIONAL REGULATOR ASCG"/>
    <property type="match status" value="1"/>
</dbReference>
<keyword evidence="2 5" id="KW-0238">DNA-binding</keyword>
<feature type="domain" description="HTH lacI-type" evidence="4">
    <location>
        <begin position="2"/>
        <end position="56"/>
    </location>
</feature>
<dbReference type="Pfam" id="PF00356">
    <property type="entry name" value="LacI"/>
    <property type="match status" value="1"/>
</dbReference>
<dbReference type="SMART" id="SM00354">
    <property type="entry name" value="HTH_LACI"/>
    <property type="match status" value="1"/>
</dbReference>
<protein>
    <submittedName>
        <fullName evidence="5">LacI family DNA-binding transcriptional regulator</fullName>
    </submittedName>
</protein>
<accession>A0ABV5HN12</accession>
<dbReference type="InterPro" id="IPR000843">
    <property type="entry name" value="HTH_LacI"/>
</dbReference>
<dbReference type="EMBL" id="JBHMEP010000002">
    <property type="protein sequence ID" value="MFB9135563.1"/>
    <property type="molecule type" value="Genomic_DNA"/>
</dbReference>
<keyword evidence="6" id="KW-1185">Reference proteome</keyword>
<dbReference type="Gene3D" id="1.10.260.40">
    <property type="entry name" value="lambda repressor-like DNA-binding domains"/>
    <property type="match status" value="1"/>
</dbReference>
<dbReference type="Pfam" id="PF13377">
    <property type="entry name" value="Peripla_BP_3"/>
    <property type="match status" value="1"/>
</dbReference>
<dbReference type="CDD" id="cd01392">
    <property type="entry name" value="HTH_LacI"/>
    <property type="match status" value="1"/>
</dbReference>
<evidence type="ECO:0000256" key="3">
    <source>
        <dbReference type="ARBA" id="ARBA00023163"/>
    </source>
</evidence>
<dbReference type="Proteomes" id="UP001589645">
    <property type="component" value="Unassembled WGS sequence"/>
</dbReference>
<gene>
    <name evidence="5" type="ORF">ACFFUV_11385</name>
</gene>
<evidence type="ECO:0000313" key="5">
    <source>
        <dbReference type="EMBL" id="MFB9135563.1"/>
    </source>
</evidence>
<organism evidence="5 6">
    <name type="scientific">Vibrio olivae</name>
    <dbReference type="NCBI Taxonomy" id="1243002"/>
    <lineage>
        <taxon>Bacteria</taxon>
        <taxon>Pseudomonadati</taxon>
        <taxon>Pseudomonadota</taxon>
        <taxon>Gammaproteobacteria</taxon>
        <taxon>Vibrionales</taxon>
        <taxon>Vibrionaceae</taxon>
        <taxon>Vibrio</taxon>
    </lineage>
</organism>
<dbReference type="PANTHER" id="PTHR30146">
    <property type="entry name" value="LACI-RELATED TRANSCRIPTIONAL REPRESSOR"/>
    <property type="match status" value="1"/>
</dbReference>
<dbReference type="InterPro" id="IPR010982">
    <property type="entry name" value="Lambda_DNA-bd_dom_sf"/>
</dbReference>
<dbReference type="InterPro" id="IPR046335">
    <property type="entry name" value="LacI/GalR-like_sensor"/>
</dbReference>
<dbReference type="GO" id="GO:0003677">
    <property type="term" value="F:DNA binding"/>
    <property type="evidence" value="ECO:0007669"/>
    <property type="project" value="UniProtKB-KW"/>
</dbReference>
<evidence type="ECO:0000313" key="6">
    <source>
        <dbReference type="Proteomes" id="UP001589645"/>
    </source>
</evidence>
<sequence length="336" mass="36693">MANIKDVCKLAGVSKATVSRVINQTGQVKESTRNSVLAAMEELGYQPNTLAQALATNTSNAIGLLLPNFRSNYFGSVLHCAELGAQQAQKKLLVVNSKNSADGEREALDTLVNQRCDAIIVYSRHLTQQALVTLQECYEVPLIILNRLLDSEQLHSFGLDQQQLADTAVEHLCQLGHQRIACITSPMESETGQIRFQSYQKTLEKYGLPYQPHWVAEGENTLETGYEAAKQLIAAGVEFSALFACNDDMAIGAIRALHDHGLNVPKDVSVIGIDNEPAAAYAIPSLSSVSLPIEQLTDDAVRLAIHVGNKCSSEPVHYRYVGSLVARESTQPYRES</sequence>
<dbReference type="Gene3D" id="3.40.50.2300">
    <property type="match status" value="2"/>
</dbReference>
<proteinExistence type="predicted"/>
<evidence type="ECO:0000259" key="4">
    <source>
        <dbReference type="PROSITE" id="PS50932"/>
    </source>
</evidence>
<keyword evidence="1" id="KW-0805">Transcription regulation</keyword>
<name>A0ABV5HN12_9VIBR</name>
<dbReference type="PROSITE" id="PS50932">
    <property type="entry name" value="HTH_LACI_2"/>
    <property type="match status" value="1"/>
</dbReference>
<dbReference type="RefSeq" id="WP_390192638.1">
    <property type="nucleotide sequence ID" value="NZ_JBHMEP010000002.1"/>
</dbReference>
<reference evidence="5 6" key="1">
    <citation type="submission" date="2024-09" db="EMBL/GenBank/DDBJ databases">
        <authorList>
            <person name="Sun Q."/>
            <person name="Mori K."/>
        </authorList>
    </citation>
    <scope>NUCLEOTIDE SEQUENCE [LARGE SCALE GENOMIC DNA]</scope>
    <source>
        <strain evidence="5 6">CECT 8064</strain>
    </source>
</reference>
<evidence type="ECO:0000256" key="2">
    <source>
        <dbReference type="ARBA" id="ARBA00023125"/>
    </source>
</evidence>
<dbReference type="InterPro" id="IPR028082">
    <property type="entry name" value="Peripla_BP_I"/>
</dbReference>
<comment type="caution">
    <text evidence="5">The sequence shown here is derived from an EMBL/GenBank/DDBJ whole genome shotgun (WGS) entry which is preliminary data.</text>
</comment>